<dbReference type="AlphaFoldDB" id="A0A6C0QZ75"/>
<organism evidence="1 2">
    <name type="scientific">Paenibacillus larvae subsp. larvae</name>
    <dbReference type="NCBI Taxonomy" id="147375"/>
    <lineage>
        <taxon>Bacteria</taxon>
        <taxon>Bacillati</taxon>
        <taxon>Bacillota</taxon>
        <taxon>Bacilli</taxon>
        <taxon>Bacillales</taxon>
        <taxon>Paenibacillaceae</taxon>
        <taxon>Paenibacillus</taxon>
    </lineage>
</organism>
<keyword evidence="1" id="KW-0614">Plasmid</keyword>
<accession>A0A6C0QZ75</accession>
<dbReference type="RefSeq" id="WP_172423953.1">
    <property type="nucleotide sequence ID" value="NZ_CP019718.1"/>
</dbReference>
<evidence type="ECO:0000313" key="2">
    <source>
        <dbReference type="Proteomes" id="UP000464330"/>
    </source>
</evidence>
<reference evidence="1 2" key="1">
    <citation type="journal article" date="2020" name="Int. J. Med. Microbiol.">
        <title>Discovery of Paenibacillus larvae ERIC V: Phenotypic and genomic comparison to genotypes ERIC I-IV reveal different inventories of virulence factors which correlate with epidemiological prevalences of American Foulbrood.</title>
        <authorList>
            <person name="Beims H."/>
            <person name="Bunk B."/>
            <person name="Erler S."/>
            <person name="Mohr K.I."/>
            <person name="Sproer C."/>
            <person name="Pradella S."/>
            <person name="Gunther G."/>
            <person name="Rohde M."/>
            <person name="von der Ohe W."/>
            <person name="Steinert M."/>
        </authorList>
    </citation>
    <scope>NUCLEOTIDE SEQUENCE [LARGE SCALE GENOMIC DNA]</scope>
    <source>
        <strain evidence="1">Eric_V</strain>
        <plasmid evidence="1">unnamed1</plasmid>
    </source>
</reference>
<evidence type="ECO:0008006" key="3">
    <source>
        <dbReference type="Google" id="ProtNLM"/>
    </source>
</evidence>
<dbReference type="Proteomes" id="UP000464330">
    <property type="component" value="Plasmid unnamed1"/>
</dbReference>
<dbReference type="EMBL" id="CP019718">
    <property type="protein sequence ID" value="QHZ54009.1"/>
    <property type="molecule type" value="Genomic_DNA"/>
</dbReference>
<proteinExistence type="predicted"/>
<sequence length="313" mass="34434">MANINTTATVNTGSGANSTKPNAFYDKVLLKTLVQRDFEHAQCAQKRDMPKKAGDTINFRKIGKLVPNLTPLVEGVTPTGDSATISAISAVTKQYGRYMTFSDVIDIQQIDPIITEYIVELGRVMRETLDTLIVEELNKTTNIVYSGGTKDEASVTEKPSIDDFRKIRLAMRRNFVKPAKGGDYVAFISPSVSFDLQDDPKFQKAMEYSNNAKPIWDGEIARIYGIRFVEALNAKTDQEKGLHYSFMVGQQAYGNTKISGEGDVKSIIKSLGSSGTEDPLDQRQTIGVKVNAFVSKILDPLAVAKYVSKPTNA</sequence>
<geneLocation type="plasmid" evidence="1 2">
    <name>unnamed1</name>
</geneLocation>
<gene>
    <name evidence="1" type="ORF">ERICV_05025</name>
</gene>
<evidence type="ECO:0000313" key="1">
    <source>
        <dbReference type="EMBL" id="QHZ54009.1"/>
    </source>
</evidence>
<dbReference type="NCBIfam" id="TIGR04387">
    <property type="entry name" value="capsid_maj_N4"/>
    <property type="match status" value="1"/>
</dbReference>
<name>A0A6C0QZ75_9BACL</name>
<dbReference type="Pfam" id="PF25209">
    <property type="entry name" value="Phage_capsid_4"/>
    <property type="match status" value="1"/>
</dbReference>
<protein>
    <recommendedName>
        <fullName evidence="3">Major capsid protein</fullName>
    </recommendedName>
</protein>